<dbReference type="GO" id="GO:0006457">
    <property type="term" value="P:protein folding"/>
    <property type="evidence" value="ECO:0007669"/>
    <property type="project" value="TreeGrafter"/>
</dbReference>
<evidence type="ECO:0000256" key="2">
    <source>
        <dbReference type="SAM" id="MobiDB-lite"/>
    </source>
</evidence>
<dbReference type="InterPro" id="IPR037898">
    <property type="entry name" value="NudC_fam"/>
</dbReference>
<feature type="region of interest" description="Disordered" evidence="2">
    <location>
        <begin position="90"/>
        <end position="136"/>
    </location>
</feature>
<evidence type="ECO:0000313" key="6">
    <source>
        <dbReference type="WBParaSite" id="MCU_000016-RB"/>
    </source>
</evidence>
<feature type="domain" description="CS" evidence="3">
    <location>
        <begin position="151"/>
        <end position="242"/>
    </location>
</feature>
<dbReference type="SUPFAM" id="SSF49764">
    <property type="entry name" value="HSP20-like chaperones"/>
    <property type="match status" value="1"/>
</dbReference>
<name>A0A0R3UDV6_MESCO</name>
<dbReference type="Pfam" id="PF14050">
    <property type="entry name" value="Nudc_N"/>
    <property type="match status" value="1"/>
</dbReference>
<reference evidence="6" key="2">
    <citation type="submission" date="2019-11" db="UniProtKB">
        <authorList>
            <consortium name="WormBaseParasite"/>
        </authorList>
    </citation>
    <scope>IDENTIFICATION</scope>
</reference>
<gene>
    <name evidence="4" type="ORF">MCOS_LOCUS5108</name>
</gene>
<evidence type="ECO:0000313" key="5">
    <source>
        <dbReference type="Proteomes" id="UP000267029"/>
    </source>
</evidence>
<feature type="compositionally biased region" description="Polar residues" evidence="2">
    <location>
        <begin position="117"/>
        <end position="128"/>
    </location>
</feature>
<feature type="region of interest" description="Disordered" evidence="2">
    <location>
        <begin position="300"/>
        <end position="330"/>
    </location>
</feature>
<keyword evidence="5" id="KW-1185">Reference proteome</keyword>
<evidence type="ECO:0000256" key="1">
    <source>
        <dbReference type="ARBA" id="ARBA00022553"/>
    </source>
</evidence>
<dbReference type="PANTHER" id="PTHR12356">
    <property type="entry name" value="NUCLEAR MOVEMENT PROTEIN NUDC"/>
    <property type="match status" value="1"/>
</dbReference>
<dbReference type="PROSITE" id="PS51203">
    <property type="entry name" value="CS"/>
    <property type="match status" value="1"/>
</dbReference>
<dbReference type="Gene3D" id="2.60.40.790">
    <property type="match status" value="1"/>
</dbReference>
<dbReference type="Proteomes" id="UP000267029">
    <property type="component" value="Unassembled WGS sequence"/>
</dbReference>
<dbReference type="AlphaFoldDB" id="A0A0R3UDV6"/>
<dbReference type="Pfam" id="PF04969">
    <property type="entry name" value="CS"/>
    <property type="match status" value="1"/>
</dbReference>
<dbReference type="STRING" id="53468.A0A0R3UDV6"/>
<organism evidence="4 5">
    <name type="scientific">Mesocestoides corti</name>
    <name type="common">Flatworm</name>
    <dbReference type="NCBI Taxonomy" id="53468"/>
    <lineage>
        <taxon>Eukaryota</taxon>
        <taxon>Metazoa</taxon>
        <taxon>Spiralia</taxon>
        <taxon>Lophotrochozoa</taxon>
        <taxon>Platyhelminthes</taxon>
        <taxon>Cestoda</taxon>
        <taxon>Eucestoda</taxon>
        <taxon>Cyclophyllidea</taxon>
        <taxon>Mesocestoididae</taxon>
        <taxon>Mesocestoides</taxon>
    </lineage>
</organism>
<dbReference type="OrthoDB" id="515366at2759"/>
<accession>A0A0R3UDV6</accession>
<dbReference type="PANTHER" id="PTHR12356:SF19">
    <property type="entry name" value="NUDC DOMAIN-CONTAINING PROTEIN 3"/>
    <property type="match status" value="1"/>
</dbReference>
<proteinExistence type="predicted"/>
<evidence type="ECO:0000259" key="3">
    <source>
        <dbReference type="PROSITE" id="PS51203"/>
    </source>
</evidence>
<feature type="compositionally biased region" description="Basic and acidic residues" evidence="2">
    <location>
        <begin position="90"/>
        <end position="99"/>
    </location>
</feature>
<reference evidence="4 5" key="1">
    <citation type="submission" date="2018-10" db="EMBL/GenBank/DDBJ databases">
        <authorList>
            <consortium name="Pathogen Informatics"/>
        </authorList>
    </citation>
    <scope>NUCLEOTIDE SEQUENCE [LARGE SCALE GENOMIC DNA]</scope>
</reference>
<sequence>MNPQYDSTLIGILQNEGSLEKYLDVMFGFLMRRTDFFYEHQPGDKLGFPPGYALKLVLKTYEKYHTIFKKYQEQHLKGKVIDDIVDDKHATSKPSDTKADGQLSNPASTVDLKQKPSKPTQKASTGPGSTFKKDKNGERFYEAEPDCYNGARRDLYSWSQQILEIDIRVKIPCTIKSARELDVKISRKHIFISEKGAENPILDLELFKEIKTETAQWSFEVNEHIVSISLDKVDEYWWEAAFVGEDKINVQEIDCSRPMHELDEESQGKIAQMLYDQEQKRLGLPTTEEKRIQEILKGAWNKDGSPFKGKPYDPSSISIEPSGQFPPSHP</sequence>
<protein>
    <submittedName>
        <fullName evidence="6">CS domain-containing protein</fullName>
    </submittedName>
</protein>
<dbReference type="WBParaSite" id="MCU_000016-RB">
    <property type="protein sequence ID" value="MCU_000016-RB"/>
    <property type="gene ID" value="MCU_000016"/>
</dbReference>
<dbReference type="EMBL" id="UXSR01005180">
    <property type="protein sequence ID" value="VDD79105.1"/>
    <property type="molecule type" value="Genomic_DNA"/>
</dbReference>
<dbReference type="InterPro" id="IPR007052">
    <property type="entry name" value="CS_dom"/>
</dbReference>
<dbReference type="GO" id="GO:0005737">
    <property type="term" value="C:cytoplasm"/>
    <property type="evidence" value="ECO:0007669"/>
    <property type="project" value="TreeGrafter"/>
</dbReference>
<keyword evidence="1" id="KW-0597">Phosphoprotein</keyword>
<evidence type="ECO:0000313" key="4">
    <source>
        <dbReference type="EMBL" id="VDD79105.1"/>
    </source>
</evidence>
<dbReference type="GO" id="GO:0051082">
    <property type="term" value="F:unfolded protein binding"/>
    <property type="evidence" value="ECO:0007669"/>
    <property type="project" value="TreeGrafter"/>
</dbReference>
<dbReference type="InterPro" id="IPR025934">
    <property type="entry name" value="NudC_N_dom"/>
</dbReference>
<dbReference type="InterPro" id="IPR008978">
    <property type="entry name" value="HSP20-like_chaperone"/>
</dbReference>